<evidence type="ECO:0000256" key="1">
    <source>
        <dbReference type="ARBA" id="ARBA00004167"/>
    </source>
</evidence>
<dbReference type="SMART" id="SM00244">
    <property type="entry name" value="PHB"/>
    <property type="match status" value="1"/>
</dbReference>
<dbReference type="OrthoDB" id="9813479at2"/>
<reference evidence="4 6" key="1">
    <citation type="submission" date="2018-11" db="EMBL/GenBank/DDBJ databases">
        <title>Genomes From Bacteria Associated with the Canine Oral Cavity: a Test Case for Automated Genome-Based Taxonomic Assignment.</title>
        <authorList>
            <person name="Coil D.A."/>
            <person name="Jospin G."/>
            <person name="Darling A.E."/>
            <person name="Wallis C."/>
            <person name="Davis I.J."/>
            <person name="Harris S."/>
            <person name="Eisen J.A."/>
            <person name="Holcombe L.J."/>
            <person name="O'Flynn C."/>
        </authorList>
    </citation>
    <scope>NUCLEOTIDE SEQUENCE [LARGE SCALE GENOMIC DNA]</scope>
    <source>
        <strain evidence="4 6">OH1047_COT-310</strain>
    </source>
</reference>
<evidence type="ECO:0000256" key="2">
    <source>
        <dbReference type="SAM" id="Phobius"/>
    </source>
</evidence>
<keyword evidence="2" id="KW-1133">Transmembrane helix</keyword>
<dbReference type="GeneID" id="94546979"/>
<feature type="transmembrane region" description="Helical" evidence="2">
    <location>
        <begin position="16"/>
        <end position="38"/>
    </location>
</feature>
<dbReference type="Gene3D" id="3.30.479.30">
    <property type="entry name" value="Band 7 domain"/>
    <property type="match status" value="1"/>
</dbReference>
<dbReference type="CDD" id="cd03402">
    <property type="entry name" value="SPFH_like_u2"/>
    <property type="match status" value="1"/>
</dbReference>
<keyword evidence="2" id="KW-0812">Transmembrane</keyword>
<evidence type="ECO:0000313" key="5">
    <source>
        <dbReference type="EMBL" id="VFB12816.1"/>
    </source>
</evidence>
<evidence type="ECO:0000313" key="7">
    <source>
        <dbReference type="Proteomes" id="UP000396835"/>
    </source>
</evidence>
<dbReference type="InterPro" id="IPR036013">
    <property type="entry name" value="Band_7/SPFH_dom_sf"/>
</dbReference>
<dbReference type="SUPFAM" id="SSF117892">
    <property type="entry name" value="Band 7/SPFH domain"/>
    <property type="match status" value="1"/>
</dbReference>
<dbReference type="EMBL" id="RQYF01000018">
    <property type="protein sequence ID" value="RRD91937.1"/>
    <property type="molecule type" value="Genomic_DNA"/>
</dbReference>
<feature type="transmembrane region" description="Helical" evidence="2">
    <location>
        <begin position="44"/>
        <end position="63"/>
    </location>
</feature>
<sequence length="322" mass="35712">METKELDFNGFKMNGFVALFLHLVVFSAIIVFGFIIGVGRSVPLMFFSMILLVLWFILFAGYMELEPNEARAMVFFGKYKGTFKETGFFLVNPFLNKKKLSLRARNLDVEPIKVNDKIGNPILIGLVLVWKLKDTYKAMFEIDSQTMAASAVGVGNNRQASAGYAVAGRMNAFENFVKIQSDAALRQVAGQYAYDDNEADTEELTLRSGGEEINEQLEQKLNERLAMAGMEVVEARINYLAYAPEIAAVMLRRQQASAIITAREKIVEGAVSMVKMALHKLSDEGIVELDEEKKAAMVSNLLVVLCADEAAQPVVNTGTLNH</sequence>
<dbReference type="InterPro" id="IPR001107">
    <property type="entry name" value="Band_7"/>
</dbReference>
<reference evidence="5 7" key="2">
    <citation type="submission" date="2019-02" db="EMBL/GenBank/DDBJ databases">
        <authorList>
            <consortium name="Pathogen Informatics"/>
        </authorList>
    </citation>
    <scope>NUCLEOTIDE SEQUENCE [LARGE SCALE GENOMIC DNA]</scope>
    <source>
        <strain evidence="5 7">3012STDY7078512</strain>
    </source>
</reference>
<gene>
    <name evidence="4" type="ORF">EII33_05855</name>
    <name evidence="5" type="ORF">NCTC7812_00326</name>
</gene>
<comment type="subcellular location">
    <subcellularLocation>
        <location evidence="1">Membrane</location>
        <topology evidence="1">Single-pass membrane protein</topology>
    </subcellularLocation>
</comment>
<dbReference type="RefSeq" id="WP_106068171.1">
    <property type="nucleotide sequence ID" value="NZ_CAACYH010000002.1"/>
</dbReference>
<dbReference type="Proteomes" id="UP000279562">
    <property type="component" value="Unassembled WGS sequence"/>
</dbReference>
<dbReference type="KEGG" id="bhf:C3V43_00690"/>
<dbReference type="PANTHER" id="PTHR43446">
    <property type="entry name" value="MEMBRANE PROTEIN-RELATED"/>
    <property type="match status" value="1"/>
</dbReference>
<dbReference type="Proteomes" id="UP000396835">
    <property type="component" value="Unassembled WGS sequence"/>
</dbReference>
<organism evidence="4 6">
    <name type="scientific">Prevotella heparinolytica</name>
    <dbReference type="NCBI Taxonomy" id="28113"/>
    <lineage>
        <taxon>Bacteria</taxon>
        <taxon>Pseudomonadati</taxon>
        <taxon>Bacteroidota</taxon>
        <taxon>Bacteroidia</taxon>
        <taxon>Bacteroidales</taxon>
        <taxon>Bacteroidaceae</taxon>
        <taxon>Bacteroides</taxon>
    </lineage>
</organism>
<keyword evidence="2" id="KW-0472">Membrane</keyword>
<accession>A0A2R3MND9</accession>
<name>A0A2R3MND9_9BACE</name>
<keyword evidence="6" id="KW-1185">Reference proteome</keyword>
<proteinExistence type="predicted"/>
<evidence type="ECO:0000313" key="4">
    <source>
        <dbReference type="EMBL" id="RRD91937.1"/>
    </source>
</evidence>
<dbReference type="EMBL" id="CAACYH010000002">
    <property type="protein sequence ID" value="VFB12816.1"/>
    <property type="molecule type" value="Genomic_DNA"/>
</dbReference>
<dbReference type="AlphaFoldDB" id="A0A2R3MND9"/>
<dbReference type="PANTHER" id="PTHR43446:SF1">
    <property type="entry name" value="BAND 7 DOMAIN-CONTAINING PROTEIN"/>
    <property type="match status" value="1"/>
</dbReference>
<dbReference type="GO" id="GO:0016020">
    <property type="term" value="C:membrane"/>
    <property type="evidence" value="ECO:0007669"/>
    <property type="project" value="UniProtKB-SubCell"/>
</dbReference>
<evidence type="ECO:0000259" key="3">
    <source>
        <dbReference type="SMART" id="SM00244"/>
    </source>
</evidence>
<feature type="domain" description="Band 7" evidence="3">
    <location>
        <begin position="60"/>
        <end position="254"/>
    </location>
</feature>
<evidence type="ECO:0000313" key="6">
    <source>
        <dbReference type="Proteomes" id="UP000279562"/>
    </source>
</evidence>
<dbReference type="Pfam" id="PF01145">
    <property type="entry name" value="Band_7"/>
    <property type="match status" value="1"/>
</dbReference>
<protein>
    <submittedName>
        <fullName evidence="5">Band 7 protein</fullName>
    </submittedName>
    <submittedName>
        <fullName evidence="4">SPFH domain-containing protein</fullName>
    </submittedName>
</protein>